<evidence type="ECO:0000313" key="2">
    <source>
        <dbReference type="EMBL" id="CAI0434326.1"/>
    </source>
</evidence>
<proteinExistence type="predicted"/>
<reference evidence="2" key="1">
    <citation type="submission" date="2022-08" db="EMBL/GenBank/DDBJ databases">
        <authorList>
            <person name="Gutierrez-Valencia J."/>
        </authorList>
    </citation>
    <scope>NUCLEOTIDE SEQUENCE</scope>
</reference>
<organism evidence="2 3">
    <name type="scientific">Linum tenue</name>
    <dbReference type="NCBI Taxonomy" id="586396"/>
    <lineage>
        <taxon>Eukaryota</taxon>
        <taxon>Viridiplantae</taxon>
        <taxon>Streptophyta</taxon>
        <taxon>Embryophyta</taxon>
        <taxon>Tracheophyta</taxon>
        <taxon>Spermatophyta</taxon>
        <taxon>Magnoliopsida</taxon>
        <taxon>eudicotyledons</taxon>
        <taxon>Gunneridae</taxon>
        <taxon>Pentapetalae</taxon>
        <taxon>rosids</taxon>
        <taxon>fabids</taxon>
        <taxon>Malpighiales</taxon>
        <taxon>Linaceae</taxon>
        <taxon>Linum</taxon>
    </lineage>
</organism>
<dbReference type="Gene3D" id="3.30.559.10">
    <property type="entry name" value="Chloramphenicol acetyltransferase-like domain"/>
    <property type="match status" value="1"/>
</dbReference>
<dbReference type="Proteomes" id="UP001154282">
    <property type="component" value="Unassembled WGS sequence"/>
</dbReference>
<keyword evidence="3" id="KW-1185">Reference proteome</keyword>
<gene>
    <name evidence="2" type="ORF">LITE_LOCUS24234</name>
</gene>
<accession>A0AAV0LJM8</accession>
<evidence type="ECO:0000256" key="1">
    <source>
        <dbReference type="SAM" id="MobiDB-lite"/>
    </source>
</evidence>
<feature type="compositionally biased region" description="Low complexity" evidence="1">
    <location>
        <begin position="73"/>
        <end position="83"/>
    </location>
</feature>
<comment type="caution">
    <text evidence="2">The sequence shown here is derived from an EMBL/GenBank/DDBJ whole genome shotgun (WGS) entry which is preliminary data.</text>
</comment>
<feature type="region of interest" description="Disordered" evidence="1">
    <location>
        <begin position="60"/>
        <end position="118"/>
    </location>
</feature>
<dbReference type="Pfam" id="PF02458">
    <property type="entry name" value="Transferase"/>
    <property type="match status" value="1"/>
</dbReference>
<evidence type="ECO:0000313" key="3">
    <source>
        <dbReference type="Proteomes" id="UP001154282"/>
    </source>
</evidence>
<dbReference type="InterPro" id="IPR023213">
    <property type="entry name" value="CAT-like_dom_sf"/>
</dbReference>
<name>A0AAV0LJM8_9ROSI</name>
<sequence>MKESLSQALVAFFPAAGRLARDEFGIFEIDCGGQGVLYFFSWRPKSDQLVETLAAAFKSPPSSVAVGSGGSGEVSESVGASRSSSRRMTEASLGRNGGKNMHIRKSRTRSAQMKFEEGERKKWIGERKKVREEVVW</sequence>
<protein>
    <submittedName>
        <fullName evidence="2">Uncharacterized protein</fullName>
    </submittedName>
</protein>
<dbReference type="EMBL" id="CAMGYJ010000006">
    <property type="protein sequence ID" value="CAI0434326.1"/>
    <property type="molecule type" value="Genomic_DNA"/>
</dbReference>
<dbReference type="AlphaFoldDB" id="A0AAV0LJM8"/>